<name>A0A1A3NMS0_MYCAS</name>
<feature type="compositionally biased region" description="Basic and acidic residues" evidence="1">
    <location>
        <begin position="446"/>
        <end position="460"/>
    </location>
</feature>
<evidence type="ECO:0000256" key="1">
    <source>
        <dbReference type="SAM" id="MobiDB-lite"/>
    </source>
</evidence>
<accession>A0A1A3NMS0</accession>
<gene>
    <name evidence="3" type="ORF">A5634_09970</name>
</gene>
<dbReference type="Proteomes" id="UP000093928">
    <property type="component" value="Unassembled WGS sequence"/>
</dbReference>
<dbReference type="InterPro" id="IPR003870">
    <property type="entry name" value="DUF222"/>
</dbReference>
<protein>
    <recommendedName>
        <fullName evidence="2">HNH nuclease domain-containing protein</fullName>
    </recommendedName>
</protein>
<feature type="compositionally biased region" description="Pro residues" evidence="1">
    <location>
        <begin position="475"/>
        <end position="485"/>
    </location>
</feature>
<sequence>MYELQRKALRAATEESRGWIEAIRVGSRVENQAAAAQLVAIGELFRHRLAHSGETEDWAIDTMEAVAAEVAAGLKISQGRACDRLVLARALSERLPRTGAVLRAGLIDVAAFATIVFRTDLITDPEILALVDERVAANVARWPSLTAARLAKKVDAIVARVDADAVRRRKERNTDRELVIGEDQDGVSSVEGRVRTTDAHALDASLSALAATVCPHDPRTHQQRRADAIGALAARATRLACLCGRTDCTAGARRPASPVIIHVIAEQATLNGTGNTAAAEIGANGLITADLVAELAQSAHLVPLIHPGYSPPEPQYRPSTALVDFVRARDLTCRFPGCDTAATHCDLDHTIAYAAGGATHAGNLKCLCRKHHLIKTFWGWRDQQLPDGTLIWTSPAGDTHVTTPGSALLFPSLCHAVGGIPTPETVADQDYCTERTAMMPKRRRTRAQDRDYRVAAERQHNRQARQPAYVNNADPTPPCNDPPPF</sequence>
<dbReference type="SMART" id="SM00507">
    <property type="entry name" value="HNHc"/>
    <property type="match status" value="1"/>
</dbReference>
<organism evidence="3 4">
    <name type="scientific">Mycobacterium asiaticum</name>
    <dbReference type="NCBI Taxonomy" id="1790"/>
    <lineage>
        <taxon>Bacteria</taxon>
        <taxon>Bacillati</taxon>
        <taxon>Actinomycetota</taxon>
        <taxon>Actinomycetes</taxon>
        <taxon>Mycobacteriales</taxon>
        <taxon>Mycobacteriaceae</taxon>
        <taxon>Mycobacterium</taxon>
    </lineage>
</organism>
<proteinExistence type="predicted"/>
<feature type="domain" description="HNH nuclease" evidence="2">
    <location>
        <begin position="321"/>
        <end position="373"/>
    </location>
</feature>
<evidence type="ECO:0000313" key="3">
    <source>
        <dbReference type="EMBL" id="OBK21632.1"/>
    </source>
</evidence>
<evidence type="ECO:0000259" key="2">
    <source>
        <dbReference type="SMART" id="SM00507"/>
    </source>
</evidence>
<reference evidence="3 4" key="1">
    <citation type="submission" date="2016-06" db="EMBL/GenBank/DDBJ databases">
        <authorList>
            <person name="Kjaerup R.B."/>
            <person name="Dalgaard T.S."/>
            <person name="Juul-Madsen H.R."/>
        </authorList>
    </citation>
    <scope>NUCLEOTIDE SEQUENCE [LARGE SCALE GENOMIC DNA]</scope>
    <source>
        <strain evidence="3 4">1165133.8</strain>
    </source>
</reference>
<dbReference type="EMBL" id="LZLS01000199">
    <property type="protein sequence ID" value="OBK21632.1"/>
    <property type="molecule type" value="Genomic_DNA"/>
</dbReference>
<feature type="region of interest" description="Disordered" evidence="1">
    <location>
        <begin position="437"/>
        <end position="485"/>
    </location>
</feature>
<dbReference type="AlphaFoldDB" id="A0A1A3NMS0"/>
<dbReference type="Gene3D" id="1.10.30.50">
    <property type="match status" value="1"/>
</dbReference>
<dbReference type="CDD" id="cd00085">
    <property type="entry name" value="HNHc"/>
    <property type="match status" value="1"/>
</dbReference>
<comment type="caution">
    <text evidence="3">The sequence shown here is derived from an EMBL/GenBank/DDBJ whole genome shotgun (WGS) entry which is preliminary data.</text>
</comment>
<dbReference type="OrthoDB" id="5242272at2"/>
<dbReference type="InterPro" id="IPR003615">
    <property type="entry name" value="HNH_nuc"/>
</dbReference>
<evidence type="ECO:0000313" key="4">
    <source>
        <dbReference type="Proteomes" id="UP000093928"/>
    </source>
</evidence>
<dbReference type="Pfam" id="PF02720">
    <property type="entry name" value="DUF222"/>
    <property type="match status" value="1"/>
</dbReference>